<sequence>MNGSDVATIVSEFVCRYERLEQQIDEFRPVVHKMISIVKCGGILANVTFTFPAGQTGSIVTESNTGSLSPNFSKHNGSHVNRGNMRSHQQSIADITSVTAAASRVISRRGSAYASNAAFDAMMQNSSQLRSERASTAIPIMRPLSIALDAKTIRSLALESAESGGSGNIGENDSSRGEGSGAGTEEWIKDDIMVHSLDFDACEEQIISFAEQKQQQQQQQQQQQHTAKSSRRQSRAHFANLDWFGSDAGTSGGGDGDGGTVGTGANARDALFDAYEEKSRRGSLWHTAAHFASMSEMGSNASISQIDSVLSIGANSTRKQQFQHRASLQPTLGAEDSVSPSATSSFVSISTPSSAVITTAVSNIAGKSSPSSQQSSFSSPSPYKRKQSVGSSVIRAFRERVSVAISEVDSTIEQSDTIQINERKVNDMQTLANTMANSLSATSSLGSKNNFFNYSLASDSFQIAPQTPKSNLSAEVINRADGFAVVNTSGGSLAAGNDIDDVTKNVNNDEISPLNPRVIKQPKQMIKSLRFSVATPAYNENGSILSLNGKKEVANLHISRISLKNDNSKTAEEIIDIAEREFRFSLWDNGLSSMSNFSVNLEFIFSPCFPKNH</sequence>
<proteinExistence type="predicted"/>
<comment type="caution">
    <text evidence="2">The sequence shown here is derived from an EMBL/GenBank/DDBJ whole genome shotgun (WGS) entry which is preliminary data.</text>
</comment>
<feature type="compositionally biased region" description="Gly residues" evidence="1">
    <location>
        <begin position="250"/>
        <end position="262"/>
    </location>
</feature>
<feature type="region of interest" description="Disordered" evidence="1">
    <location>
        <begin position="211"/>
        <end position="234"/>
    </location>
</feature>
<keyword evidence="3" id="KW-1185">Reference proteome</keyword>
<dbReference type="AlphaFoldDB" id="A0AAD5T4T2"/>
<feature type="compositionally biased region" description="Low complexity" evidence="1">
    <location>
        <begin position="212"/>
        <end position="224"/>
    </location>
</feature>
<evidence type="ECO:0000313" key="2">
    <source>
        <dbReference type="EMBL" id="KAJ3130877.1"/>
    </source>
</evidence>
<accession>A0AAD5T4T2</accession>
<organism evidence="2 3">
    <name type="scientific">Physocladia obscura</name>
    <dbReference type="NCBI Taxonomy" id="109957"/>
    <lineage>
        <taxon>Eukaryota</taxon>
        <taxon>Fungi</taxon>
        <taxon>Fungi incertae sedis</taxon>
        <taxon>Chytridiomycota</taxon>
        <taxon>Chytridiomycota incertae sedis</taxon>
        <taxon>Chytridiomycetes</taxon>
        <taxon>Chytridiales</taxon>
        <taxon>Chytriomycetaceae</taxon>
        <taxon>Physocladia</taxon>
    </lineage>
</organism>
<gene>
    <name evidence="2" type="ORF">HK100_007301</name>
</gene>
<evidence type="ECO:0000313" key="3">
    <source>
        <dbReference type="Proteomes" id="UP001211907"/>
    </source>
</evidence>
<feature type="region of interest" description="Disordered" evidence="1">
    <location>
        <begin position="160"/>
        <end position="183"/>
    </location>
</feature>
<dbReference type="EMBL" id="JADGJH010000343">
    <property type="protein sequence ID" value="KAJ3130877.1"/>
    <property type="molecule type" value="Genomic_DNA"/>
</dbReference>
<feature type="region of interest" description="Disordered" evidence="1">
    <location>
        <begin position="365"/>
        <end position="389"/>
    </location>
</feature>
<reference evidence="2" key="1">
    <citation type="submission" date="2020-05" db="EMBL/GenBank/DDBJ databases">
        <title>Phylogenomic resolution of chytrid fungi.</title>
        <authorList>
            <person name="Stajich J.E."/>
            <person name="Amses K."/>
            <person name="Simmons R."/>
            <person name="Seto K."/>
            <person name="Myers J."/>
            <person name="Bonds A."/>
            <person name="Quandt C.A."/>
            <person name="Barry K."/>
            <person name="Liu P."/>
            <person name="Grigoriev I."/>
            <person name="Longcore J.E."/>
            <person name="James T.Y."/>
        </authorList>
    </citation>
    <scope>NUCLEOTIDE SEQUENCE</scope>
    <source>
        <strain evidence="2">JEL0513</strain>
    </source>
</reference>
<protein>
    <submittedName>
        <fullName evidence="2">Uncharacterized protein</fullName>
    </submittedName>
</protein>
<feature type="region of interest" description="Disordered" evidence="1">
    <location>
        <begin position="243"/>
        <end position="262"/>
    </location>
</feature>
<name>A0AAD5T4T2_9FUNG</name>
<feature type="compositionally biased region" description="Low complexity" evidence="1">
    <location>
        <begin position="368"/>
        <end position="382"/>
    </location>
</feature>
<evidence type="ECO:0000256" key="1">
    <source>
        <dbReference type="SAM" id="MobiDB-lite"/>
    </source>
</evidence>
<dbReference type="Proteomes" id="UP001211907">
    <property type="component" value="Unassembled WGS sequence"/>
</dbReference>